<evidence type="ECO:0000259" key="1">
    <source>
        <dbReference type="Pfam" id="PF07539"/>
    </source>
</evidence>
<gene>
    <name evidence="2" type="ORF">Bca52824_063827</name>
</gene>
<dbReference type="InterPro" id="IPR011430">
    <property type="entry name" value="UTP20_N"/>
</dbReference>
<feature type="domain" description="U3 small nucleolar RNA-associated protein 20 N-terminal" evidence="1">
    <location>
        <begin position="490"/>
        <end position="532"/>
    </location>
</feature>
<dbReference type="Pfam" id="PF07539">
    <property type="entry name" value="UTP20_N"/>
    <property type="match status" value="2"/>
</dbReference>
<reference evidence="2 3" key="1">
    <citation type="submission" date="2020-02" db="EMBL/GenBank/DDBJ databases">
        <authorList>
            <person name="Ma Q."/>
            <person name="Huang Y."/>
            <person name="Song X."/>
            <person name="Pei D."/>
        </authorList>
    </citation>
    <scope>NUCLEOTIDE SEQUENCE [LARGE SCALE GENOMIC DNA]</scope>
    <source>
        <strain evidence="2">Sxm20200214</strain>
        <tissue evidence="2">Leaf</tissue>
    </source>
</reference>
<proteinExistence type="predicted"/>
<dbReference type="PANTHER" id="PTHR17695">
    <property type="entry name" value="SMALL SUBUNIT PROCESSOME COMPONENT 20 HOMOLOG"/>
    <property type="match status" value="1"/>
</dbReference>
<dbReference type="SUPFAM" id="SSF48371">
    <property type="entry name" value="ARM repeat"/>
    <property type="match status" value="1"/>
</dbReference>
<keyword evidence="3" id="KW-1185">Reference proteome</keyword>
<evidence type="ECO:0000313" key="2">
    <source>
        <dbReference type="EMBL" id="KAG2269272.1"/>
    </source>
</evidence>
<organism evidence="2 3">
    <name type="scientific">Brassica carinata</name>
    <name type="common">Ethiopian mustard</name>
    <name type="synonym">Abyssinian cabbage</name>
    <dbReference type="NCBI Taxonomy" id="52824"/>
    <lineage>
        <taxon>Eukaryota</taxon>
        <taxon>Viridiplantae</taxon>
        <taxon>Streptophyta</taxon>
        <taxon>Embryophyta</taxon>
        <taxon>Tracheophyta</taxon>
        <taxon>Spermatophyta</taxon>
        <taxon>Magnoliopsida</taxon>
        <taxon>eudicotyledons</taxon>
        <taxon>Gunneridae</taxon>
        <taxon>Pentapetalae</taxon>
        <taxon>rosids</taxon>
        <taxon>malvids</taxon>
        <taxon>Brassicales</taxon>
        <taxon>Brassicaceae</taxon>
        <taxon>Brassiceae</taxon>
        <taxon>Brassica</taxon>
    </lineage>
</organism>
<feature type="domain" description="U3 small nucleolar RNA-associated protein 20 N-terminal" evidence="1">
    <location>
        <begin position="97"/>
        <end position="483"/>
    </location>
</feature>
<dbReference type="EMBL" id="JAAMPC010000013">
    <property type="protein sequence ID" value="KAG2269272.1"/>
    <property type="molecule type" value="Genomic_DNA"/>
</dbReference>
<dbReference type="InterPro" id="IPR052575">
    <property type="entry name" value="SSU_processome_comp_20"/>
</dbReference>
<dbReference type="OrthoDB" id="1113058at2759"/>
<dbReference type="GO" id="GO:0030686">
    <property type="term" value="C:90S preribosome"/>
    <property type="evidence" value="ECO:0007669"/>
    <property type="project" value="TreeGrafter"/>
</dbReference>
<evidence type="ECO:0000313" key="3">
    <source>
        <dbReference type="Proteomes" id="UP000886595"/>
    </source>
</evidence>
<dbReference type="GO" id="GO:0032040">
    <property type="term" value="C:small-subunit processome"/>
    <property type="evidence" value="ECO:0007669"/>
    <property type="project" value="TreeGrafter"/>
</dbReference>
<comment type="caution">
    <text evidence="2">The sequence shown here is derived from an EMBL/GenBank/DDBJ whole genome shotgun (WGS) entry which is preliminary data.</text>
</comment>
<dbReference type="AlphaFoldDB" id="A0A8X7QFM1"/>
<dbReference type="InterPro" id="IPR016024">
    <property type="entry name" value="ARM-type_fold"/>
</dbReference>
<sequence>METTAFHRSILVGLMESFNAFINPPFNGTPTADVVSLLLKTLQKVPNVAQSHASDILPLLLKFMGVQQRKSFVVIIYVPIVGLYNSEACKGEEWKGLLKQSLALLKLMKNPRSSRFSQFVNDVLLYRFLDDNDAEIQMSVLEFLVLSNDYLLPHRHREELTTWNFSKDIEEAHRSHFVSLVIRILMPKVTSLKNSASRTSICHREAVLGVISQLDVNELSLFFALLMKPLNIISDEAADLFWSSGESSLDYFQKSKFSKYINVDALSTLSWKMKSGFLHVIQHILKVFDVFHVRPFLDFLMGCVVRLLVNNAPTIDEESNNIDREIVSTNHDQAGSAPKQFKELRSLCLKIIALALKKYEDCELGSEFWDLFFSAVNPLIKSFKQEGSSSEKPSSLFTCFLSMSKSSNLVTFLCREESLVPDIFSIPTVTTASEAIKSSALSFIKNLLSLEKDMEDDDHKNKGFLNPYIDALVDNLHSLFRGDILRSLLRKFDSSLDRVAKCVSDMNATSPMEVDDLDYETIMDAYAKIDVDFLNESSSST</sequence>
<protein>
    <recommendedName>
        <fullName evidence="1">U3 small nucleolar RNA-associated protein 20 N-terminal domain-containing protein</fullName>
    </recommendedName>
</protein>
<accession>A0A8X7QFM1</accession>
<name>A0A8X7QFM1_BRACI</name>
<dbReference type="Proteomes" id="UP000886595">
    <property type="component" value="Unassembled WGS sequence"/>
</dbReference>
<dbReference type="PANTHER" id="PTHR17695:SF11">
    <property type="entry name" value="SMALL SUBUNIT PROCESSOME COMPONENT 20 HOMOLOG"/>
    <property type="match status" value="1"/>
</dbReference>